<sequence>SEQLAKMADIFADAKETVIFCHLDNCNHTVLSCCWGKRLFTLAEVLNAKTVWRLRTWGRGRERTSKMFRVTGAAFRQEMQANAARADKWHLYSIFQHYANSGSVPWQTAIHGLVVEAIRRDEETGFPNHEFLGVALNGLLPRRARPVDLGKNDWRDLAWLLELNQGFYNAASLAAVCSLSDKDTGSWLGKPVNPSVGSERLEPVVTAFPVTADRDPPLAIIGGKTVAFRKVPFRRDAFGLYTNKEMRPLKIV</sequence>
<proteinExistence type="predicted"/>
<name>A0AAD6YEC4_9AGAR</name>
<reference evidence="1" key="1">
    <citation type="submission" date="2023-03" db="EMBL/GenBank/DDBJ databases">
        <title>Massive genome expansion in bonnet fungi (Mycena s.s.) driven by repeated elements and novel gene families across ecological guilds.</title>
        <authorList>
            <consortium name="Lawrence Berkeley National Laboratory"/>
            <person name="Harder C.B."/>
            <person name="Miyauchi S."/>
            <person name="Viragh M."/>
            <person name="Kuo A."/>
            <person name="Thoen E."/>
            <person name="Andreopoulos B."/>
            <person name="Lu D."/>
            <person name="Skrede I."/>
            <person name="Drula E."/>
            <person name="Henrissat B."/>
            <person name="Morin E."/>
            <person name="Kohler A."/>
            <person name="Barry K."/>
            <person name="LaButti K."/>
            <person name="Morin E."/>
            <person name="Salamov A."/>
            <person name="Lipzen A."/>
            <person name="Mereny Z."/>
            <person name="Hegedus B."/>
            <person name="Baldrian P."/>
            <person name="Stursova M."/>
            <person name="Weitz H."/>
            <person name="Taylor A."/>
            <person name="Grigoriev I.V."/>
            <person name="Nagy L.G."/>
            <person name="Martin F."/>
            <person name="Kauserud H."/>
        </authorList>
    </citation>
    <scope>NUCLEOTIDE SEQUENCE</scope>
    <source>
        <strain evidence="1">9144</strain>
    </source>
</reference>
<evidence type="ECO:0000313" key="1">
    <source>
        <dbReference type="EMBL" id="KAJ7205296.1"/>
    </source>
</evidence>
<protein>
    <submittedName>
        <fullName evidence="1">Uncharacterized protein</fullName>
    </submittedName>
</protein>
<comment type="caution">
    <text evidence="1">The sequence shown here is derived from an EMBL/GenBank/DDBJ whole genome shotgun (WGS) entry which is preliminary data.</text>
</comment>
<dbReference type="Proteomes" id="UP001219525">
    <property type="component" value="Unassembled WGS sequence"/>
</dbReference>
<organism evidence="1 2">
    <name type="scientific">Mycena pura</name>
    <dbReference type="NCBI Taxonomy" id="153505"/>
    <lineage>
        <taxon>Eukaryota</taxon>
        <taxon>Fungi</taxon>
        <taxon>Dikarya</taxon>
        <taxon>Basidiomycota</taxon>
        <taxon>Agaricomycotina</taxon>
        <taxon>Agaricomycetes</taxon>
        <taxon>Agaricomycetidae</taxon>
        <taxon>Agaricales</taxon>
        <taxon>Marasmiineae</taxon>
        <taxon>Mycenaceae</taxon>
        <taxon>Mycena</taxon>
    </lineage>
</organism>
<dbReference type="EMBL" id="JARJCW010000044">
    <property type="protein sequence ID" value="KAJ7205296.1"/>
    <property type="molecule type" value="Genomic_DNA"/>
</dbReference>
<keyword evidence="2" id="KW-1185">Reference proteome</keyword>
<accession>A0AAD6YEC4</accession>
<feature type="non-terminal residue" evidence="1">
    <location>
        <position position="252"/>
    </location>
</feature>
<gene>
    <name evidence="1" type="ORF">GGX14DRAFT_318336</name>
</gene>
<feature type="non-terminal residue" evidence="1">
    <location>
        <position position="1"/>
    </location>
</feature>
<dbReference type="AlphaFoldDB" id="A0AAD6YEC4"/>
<evidence type="ECO:0000313" key="2">
    <source>
        <dbReference type="Proteomes" id="UP001219525"/>
    </source>
</evidence>